<accession>A0A6B8KLL1</accession>
<dbReference type="Proteomes" id="UP000309061">
    <property type="component" value="Chromosome"/>
</dbReference>
<evidence type="ECO:0000313" key="2">
    <source>
        <dbReference type="Proteomes" id="UP000309061"/>
    </source>
</evidence>
<gene>
    <name evidence="1" type="ORF">H2LOC_018905</name>
</gene>
<dbReference type="KEGG" id="mhey:H2LOC_018905"/>
<name>A0A6B8KLL1_9HYPH</name>
<organism evidence="1 2">
    <name type="scientific">Methylocystis heyeri</name>
    <dbReference type="NCBI Taxonomy" id="391905"/>
    <lineage>
        <taxon>Bacteria</taxon>
        <taxon>Pseudomonadati</taxon>
        <taxon>Pseudomonadota</taxon>
        <taxon>Alphaproteobacteria</taxon>
        <taxon>Hyphomicrobiales</taxon>
        <taxon>Methylocystaceae</taxon>
        <taxon>Methylocystis</taxon>
    </lineage>
</organism>
<dbReference type="PANTHER" id="PTHR39673:SF5">
    <property type="entry name" value="TUNGSTEN-CONTAINING FORMYLMETHANOFURAN DEHYDROGENASE 2 SUBUNIT C"/>
    <property type="match status" value="1"/>
</dbReference>
<dbReference type="InterPro" id="IPR036485">
    <property type="entry name" value="Glu_synth_asu_C_sf"/>
</dbReference>
<dbReference type="RefSeq" id="WP_136497182.1">
    <property type="nucleotide sequence ID" value="NZ_CP046052.1"/>
</dbReference>
<dbReference type="SUPFAM" id="SSF69336">
    <property type="entry name" value="Alpha subunit of glutamate synthase, C-terminal domain"/>
    <property type="match status" value="1"/>
</dbReference>
<dbReference type="EMBL" id="CP046052">
    <property type="protein sequence ID" value="QGM47583.1"/>
    <property type="molecule type" value="Genomic_DNA"/>
</dbReference>
<evidence type="ECO:0000313" key="1">
    <source>
        <dbReference type="EMBL" id="QGM47583.1"/>
    </source>
</evidence>
<keyword evidence="2" id="KW-1185">Reference proteome</keyword>
<dbReference type="GO" id="GO:0046914">
    <property type="term" value="F:transition metal ion binding"/>
    <property type="evidence" value="ECO:0007669"/>
    <property type="project" value="InterPro"/>
</dbReference>
<dbReference type="AlphaFoldDB" id="A0A6B8KLL1"/>
<proteinExistence type="predicted"/>
<dbReference type="OrthoDB" id="7302713at2"/>
<dbReference type="Gene3D" id="2.160.20.60">
    <property type="entry name" value="Glutamate synthase, alpha subunit, C-terminal domain"/>
    <property type="match status" value="1"/>
</dbReference>
<dbReference type="PANTHER" id="PTHR39673">
    <property type="entry name" value="TUNGSTEN FORMYLMETHANOFURAN DEHYDROGENASE, SUBUNIT C (FWDC)"/>
    <property type="match status" value="1"/>
</dbReference>
<sequence>MKPLLFALRREPEQRLDLSKLTPDRLVGRTVKEIEAIEIGTTKVGARVGDYFKVRSGDPANLHFEGGSERFDLLGAKLLPGFSIYVEGDVGAQLGRNALGGQITVVGDAGPYAASGMAGGHIDIDGDCGDFLGAPLPGEIAGMAGGRIVVRGSAGCRAGDRLRRGVILIEGDVGEDLGSRAIAGTIIALGTAEGRVGYLNKRASLVLAQPVDFGPTYVDCGAHNFTFARLFSKALAEDSRRAARLMTQKLRRFAGDTAVYGKGEILTPA</sequence>
<protein>
    <submittedName>
        <fullName evidence="1">Formylmethanofuran dehydrogenase subunit C</fullName>
    </submittedName>
</protein>
<dbReference type="NCBIfam" id="TIGR03122">
    <property type="entry name" value="one_C_dehyd_C"/>
    <property type="match status" value="1"/>
</dbReference>
<dbReference type="GO" id="GO:0015948">
    <property type="term" value="P:methanogenesis"/>
    <property type="evidence" value="ECO:0007669"/>
    <property type="project" value="InterPro"/>
</dbReference>
<dbReference type="InterPro" id="IPR017550">
    <property type="entry name" value="Formylmethanofuran_DH_suC"/>
</dbReference>
<dbReference type="GO" id="GO:0018493">
    <property type="term" value="F:formylmethanofuran dehydrogenase activity"/>
    <property type="evidence" value="ECO:0007669"/>
    <property type="project" value="InterPro"/>
</dbReference>
<reference evidence="1 2" key="1">
    <citation type="submission" date="2019-11" db="EMBL/GenBank/DDBJ databases">
        <title>The genome sequence of Methylocystis heyeri.</title>
        <authorList>
            <person name="Oshkin I.Y."/>
            <person name="Miroshnikov K."/>
            <person name="Dedysh S.N."/>
        </authorList>
    </citation>
    <scope>NUCLEOTIDE SEQUENCE [LARGE SCALE GENOMIC DNA]</scope>
    <source>
        <strain evidence="1 2">H2</strain>
    </source>
</reference>